<dbReference type="EMBL" id="NEDP02004037">
    <property type="protein sequence ID" value="OWF47079.1"/>
    <property type="molecule type" value="Genomic_DNA"/>
</dbReference>
<evidence type="ECO:0008006" key="4">
    <source>
        <dbReference type="Google" id="ProtNLM"/>
    </source>
</evidence>
<proteinExistence type="predicted"/>
<organism evidence="2 3">
    <name type="scientific">Mizuhopecten yessoensis</name>
    <name type="common">Japanese scallop</name>
    <name type="synonym">Patinopecten yessoensis</name>
    <dbReference type="NCBI Taxonomy" id="6573"/>
    <lineage>
        <taxon>Eukaryota</taxon>
        <taxon>Metazoa</taxon>
        <taxon>Spiralia</taxon>
        <taxon>Lophotrochozoa</taxon>
        <taxon>Mollusca</taxon>
        <taxon>Bivalvia</taxon>
        <taxon>Autobranchia</taxon>
        <taxon>Pteriomorphia</taxon>
        <taxon>Pectinida</taxon>
        <taxon>Pectinoidea</taxon>
        <taxon>Pectinidae</taxon>
        <taxon>Mizuhopecten</taxon>
    </lineage>
</organism>
<evidence type="ECO:0000313" key="3">
    <source>
        <dbReference type="Proteomes" id="UP000242188"/>
    </source>
</evidence>
<protein>
    <recommendedName>
        <fullName evidence="4">Deltamethrin resistance protein prag01 domain-containing protein</fullName>
    </recommendedName>
</protein>
<keyword evidence="1" id="KW-0472">Membrane</keyword>
<name>A0A210QEC5_MIZYE</name>
<keyword evidence="1" id="KW-1133">Transmembrane helix</keyword>
<evidence type="ECO:0000313" key="2">
    <source>
        <dbReference type="EMBL" id="OWF47079.1"/>
    </source>
</evidence>
<accession>A0A210QEC5</accession>
<dbReference type="OrthoDB" id="9981889at2759"/>
<gene>
    <name evidence="2" type="ORF">KP79_PYT12567</name>
</gene>
<evidence type="ECO:0000256" key="1">
    <source>
        <dbReference type="SAM" id="Phobius"/>
    </source>
</evidence>
<dbReference type="AlphaFoldDB" id="A0A210QEC5"/>
<dbReference type="Proteomes" id="UP000242188">
    <property type="component" value="Unassembled WGS sequence"/>
</dbReference>
<reference evidence="2 3" key="1">
    <citation type="journal article" date="2017" name="Nat. Ecol. Evol.">
        <title>Scallop genome provides insights into evolution of bilaterian karyotype and development.</title>
        <authorList>
            <person name="Wang S."/>
            <person name="Zhang J."/>
            <person name="Jiao W."/>
            <person name="Li J."/>
            <person name="Xun X."/>
            <person name="Sun Y."/>
            <person name="Guo X."/>
            <person name="Huan P."/>
            <person name="Dong B."/>
            <person name="Zhang L."/>
            <person name="Hu X."/>
            <person name="Sun X."/>
            <person name="Wang J."/>
            <person name="Zhao C."/>
            <person name="Wang Y."/>
            <person name="Wang D."/>
            <person name="Huang X."/>
            <person name="Wang R."/>
            <person name="Lv J."/>
            <person name="Li Y."/>
            <person name="Zhang Z."/>
            <person name="Liu B."/>
            <person name="Lu W."/>
            <person name="Hui Y."/>
            <person name="Liang J."/>
            <person name="Zhou Z."/>
            <person name="Hou R."/>
            <person name="Li X."/>
            <person name="Liu Y."/>
            <person name="Li H."/>
            <person name="Ning X."/>
            <person name="Lin Y."/>
            <person name="Zhao L."/>
            <person name="Xing Q."/>
            <person name="Dou J."/>
            <person name="Li Y."/>
            <person name="Mao J."/>
            <person name="Guo H."/>
            <person name="Dou H."/>
            <person name="Li T."/>
            <person name="Mu C."/>
            <person name="Jiang W."/>
            <person name="Fu Q."/>
            <person name="Fu X."/>
            <person name="Miao Y."/>
            <person name="Liu J."/>
            <person name="Yu Q."/>
            <person name="Li R."/>
            <person name="Liao H."/>
            <person name="Li X."/>
            <person name="Kong Y."/>
            <person name="Jiang Z."/>
            <person name="Chourrout D."/>
            <person name="Li R."/>
            <person name="Bao Z."/>
        </authorList>
    </citation>
    <scope>NUCLEOTIDE SEQUENCE [LARGE SCALE GENOMIC DNA]</scope>
    <source>
        <strain evidence="2 3">PY_sf001</strain>
    </source>
</reference>
<keyword evidence="1" id="KW-0812">Transmembrane</keyword>
<sequence length="107" mass="11967">MLSRSLLVSRQIVKSANAVQSVRHGSASLREIAVKHHNDLDALPIPHGCWKTDFKAKDTKYNINIALLLVLNFATYGFIKKVCPGTDARARPTTFKVDPPIFNTYDE</sequence>
<comment type="caution">
    <text evidence="2">The sequence shown here is derived from an EMBL/GenBank/DDBJ whole genome shotgun (WGS) entry which is preliminary data.</text>
</comment>
<feature type="transmembrane region" description="Helical" evidence="1">
    <location>
        <begin position="61"/>
        <end position="79"/>
    </location>
</feature>
<keyword evidence="3" id="KW-1185">Reference proteome</keyword>